<dbReference type="Pfam" id="PF26628">
    <property type="entry name" value="DUF8202"/>
    <property type="match status" value="1"/>
</dbReference>
<organism evidence="4 5">
    <name type="scientific">Polaribacter aquimarinus</name>
    <dbReference type="NCBI Taxonomy" id="2100726"/>
    <lineage>
        <taxon>Bacteria</taxon>
        <taxon>Pseudomonadati</taxon>
        <taxon>Bacteroidota</taxon>
        <taxon>Flavobacteriia</taxon>
        <taxon>Flavobacteriales</taxon>
        <taxon>Flavobacteriaceae</taxon>
    </lineage>
</organism>
<comment type="caution">
    <text evidence="4">The sequence shown here is derived from an EMBL/GenBank/DDBJ whole genome shotgun (WGS) entry which is preliminary data.</text>
</comment>
<reference evidence="4 5" key="1">
    <citation type="submission" date="2018-05" db="EMBL/GenBank/DDBJ databases">
        <title>Polaribacter aquimarinus sp. nov., isolated from sediment in a sediment of sea.</title>
        <authorList>
            <person name="Lu D."/>
        </authorList>
    </citation>
    <scope>NUCLEOTIDE SEQUENCE [LARGE SCALE GENOMIC DNA]</scope>
    <source>
        <strain evidence="4 5">ZY113</strain>
    </source>
</reference>
<dbReference type="EMBL" id="QFFG01000005">
    <property type="protein sequence ID" value="PWG04605.1"/>
    <property type="molecule type" value="Genomic_DNA"/>
</dbReference>
<dbReference type="InterPro" id="IPR026444">
    <property type="entry name" value="Secre_tail"/>
</dbReference>
<accession>A0A2U2J8E4</accession>
<proteinExistence type="predicted"/>
<dbReference type="Pfam" id="PF18962">
    <property type="entry name" value="Por_Secre_tail"/>
    <property type="match status" value="1"/>
</dbReference>
<dbReference type="NCBIfam" id="TIGR04183">
    <property type="entry name" value="Por_Secre_tail"/>
    <property type="match status" value="1"/>
</dbReference>
<keyword evidence="5" id="KW-1185">Reference proteome</keyword>
<dbReference type="InterPro" id="IPR058515">
    <property type="entry name" value="DUF8202"/>
</dbReference>
<gene>
    <name evidence="4" type="ORF">DIS07_11715</name>
</gene>
<keyword evidence="1" id="KW-0732">Signal</keyword>
<sequence>MKFSFTILSLFFIVAIYGQTGPGGVGTIDGTSSLKIWLRADDLDADNDITDNPADGTSVSTWSDYSGNGNNFTQSGANRPTYSIGTFKAVNFDASAATVQYMNATSTGSYSNSSAFFVSNPVNVSNSHTLFNGSSTSLRMEQWNNTNRVGFTRYGVADYSSSLSTPFGSNSIIQFHKSSGSSTLNVRRNNGNNNVNIGSTTAGIPYDAIGRNTAGTDDATGDFFEVILFNSRVNNAQRIIIQNYLSAKYGNISISQNYYNEDNAANGNFDYKVAGIGRTNASNIHSDSQGTGIIRINNPSSLGNNDFLFWGEDVEDADYTFSESASNNYISRIDTKWRVSERNNVGTVTVSVNASDINFNDTDGCNQLQLVVDNNSDFSSPTSTYTFTLGSGVYTATGVNFTNNDYFTLQYTDVIVLDGSTAYNGSGTANKPNTSDDCYKLFVKSNTLTLSEDADVREVEIESGAILAVDSGYRLKVINGINNSGEIRLVGSSQLVQTHTGTDLNTGTGNLFVDQTASTSSVYHSGYWTSPVNEGSGVFTISGVLKDGTVPTAATSTVGEAVNINFISGFDGDASASPIEISTRWLAKLVDASDWTRLIGSGASLNIGEGWNMKSMGATFTFKGRPNDGTYTIPISQDNFSLVGNPYPSALDSETFISDNTSAITGTLYLYNSSSDNTHIRNAYTGTYSTIVSGVTIGGGRYLPIGQAFFVTRTAAGSGTITFQNSQRSIFTLSDTAPIVAKIAIKKKGIKSKFVTNHKGFPILRLGFNIKTDDNYNYNRQIAAAFRKGKTSGYENGYDGKMFDKKPSDFAFKVEGEEKPFVISTMQEFDENIKIPLILEVDKNREVTFKIDLLENFDDVTIYLNDKLTGEKYDLRKSDIKINVIQGNYPNRFFVSFKYEFLEDDGFDFVKMYHSKKENSIILRKSKPIEIKELSIYNINGSEVFKMHNSSSSNKIEFKLLKEFSAGVYFVKIESDKGVITQKIGI</sequence>
<evidence type="ECO:0000259" key="2">
    <source>
        <dbReference type="Pfam" id="PF18962"/>
    </source>
</evidence>
<dbReference type="Proteomes" id="UP000245670">
    <property type="component" value="Unassembled WGS sequence"/>
</dbReference>
<protein>
    <submittedName>
        <fullName evidence="4">Uncharacterized protein</fullName>
    </submittedName>
</protein>
<dbReference type="RefSeq" id="WP_109405445.1">
    <property type="nucleotide sequence ID" value="NZ_QFFG01000005.1"/>
</dbReference>
<feature type="domain" description="DUF8202" evidence="3">
    <location>
        <begin position="240"/>
        <end position="404"/>
    </location>
</feature>
<dbReference type="OrthoDB" id="2582440at2"/>
<evidence type="ECO:0000313" key="5">
    <source>
        <dbReference type="Proteomes" id="UP000245670"/>
    </source>
</evidence>
<dbReference type="AlphaFoldDB" id="A0A2U2J8E4"/>
<name>A0A2U2J8E4_9FLAO</name>
<evidence type="ECO:0000256" key="1">
    <source>
        <dbReference type="ARBA" id="ARBA00022729"/>
    </source>
</evidence>
<evidence type="ECO:0000259" key="3">
    <source>
        <dbReference type="Pfam" id="PF26628"/>
    </source>
</evidence>
<feature type="domain" description="Secretion system C-terminal sorting" evidence="2">
    <location>
        <begin position="928"/>
        <end position="985"/>
    </location>
</feature>
<evidence type="ECO:0000313" key="4">
    <source>
        <dbReference type="EMBL" id="PWG04605.1"/>
    </source>
</evidence>